<organism evidence="6 7">
    <name type="scientific">Blomia tropicalis</name>
    <name type="common">Mite</name>
    <dbReference type="NCBI Taxonomy" id="40697"/>
    <lineage>
        <taxon>Eukaryota</taxon>
        <taxon>Metazoa</taxon>
        <taxon>Ecdysozoa</taxon>
        <taxon>Arthropoda</taxon>
        <taxon>Chelicerata</taxon>
        <taxon>Arachnida</taxon>
        <taxon>Acari</taxon>
        <taxon>Acariformes</taxon>
        <taxon>Sarcoptiformes</taxon>
        <taxon>Astigmata</taxon>
        <taxon>Glycyphagoidea</taxon>
        <taxon>Echimyopodidae</taxon>
        <taxon>Blomia</taxon>
    </lineage>
</organism>
<gene>
    <name evidence="6" type="ORF">RDWZM_009278</name>
</gene>
<feature type="region of interest" description="Disordered" evidence="5">
    <location>
        <begin position="265"/>
        <end position="304"/>
    </location>
</feature>
<feature type="compositionally biased region" description="Low complexity" evidence="5">
    <location>
        <begin position="285"/>
        <end position="298"/>
    </location>
</feature>
<accession>A0A9Q0RKW9</accession>
<evidence type="ECO:0000256" key="3">
    <source>
        <dbReference type="ARBA" id="ARBA00023136"/>
    </source>
</evidence>
<evidence type="ECO:0000256" key="4">
    <source>
        <dbReference type="SAM" id="Coils"/>
    </source>
</evidence>
<evidence type="ECO:0000256" key="5">
    <source>
        <dbReference type="SAM" id="MobiDB-lite"/>
    </source>
</evidence>
<dbReference type="EMBL" id="JAPWDV010000003">
    <property type="protein sequence ID" value="KAJ6218121.1"/>
    <property type="molecule type" value="Genomic_DNA"/>
</dbReference>
<keyword evidence="2" id="KW-0597">Phosphoprotein</keyword>
<evidence type="ECO:0000256" key="2">
    <source>
        <dbReference type="ARBA" id="ARBA00022553"/>
    </source>
</evidence>
<dbReference type="AlphaFoldDB" id="A0A9Q0RKW9"/>
<keyword evidence="7" id="KW-1185">Reference proteome</keyword>
<dbReference type="PANTHER" id="PTHR28664:SF4">
    <property type="entry name" value="TIGHT JUNCTION-ASSOCIATED PROTEIN 1"/>
    <property type="match status" value="1"/>
</dbReference>
<keyword evidence="3" id="KW-0472">Membrane</keyword>
<sequence length="304" mass="34788">MSRLSPKNRIDSNRTCQKCGCICQQCIDTDNIHLHQEIEDLKQRLAERDSQLLSMEDKYDRLLESYRKLQKVNQGLEDKLLRIADKFENEKIILTNSVNDLTGKLSNAESIAANLKTESEQYKNDCNLALRLLQCKPSQFVSHKLDSFPKDVQISVQEYLNINNSDQCESNGKVTTKTSSRFPIPTFPPTAVVFSLNSKNTEQENQQQKLTQRTVSAGMIAHIMERRFDSLKSNQEANEWDNEFNRIKFQSNSTDHLVQIDGQNGGSVAAQSMNNHNRFDYGNATPQQQHQQTSRTTQNDTIII</sequence>
<dbReference type="GO" id="GO:0016020">
    <property type="term" value="C:membrane"/>
    <property type="evidence" value="ECO:0007669"/>
    <property type="project" value="UniProtKB-SubCell"/>
</dbReference>
<dbReference type="PANTHER" id="PTHR28664">
    <property type="entry name" value="TIGHT JUNCTION-ASSOCIATED PROTEIN 1"/>
    <property type="match status" value="1"/>
</dbReference>
<comment type="subcellular location">
    <subcellularLocation>
        <location evidence="1">Membrane</location>
        <topology evidence="1">Peripheral membrane protein</topology>
    </subcellularLocation>
</comment>
<proteinExistence type="predicted"/>
<evidence type="ECO:0000313" key="6">
    <source>
        <dbReference type="EMBL" id="KAJ6218121.1"/>
    </source>
</evidence>
<evidence type="ECO:0000313" key="7">
    <source>
        <dbReference type="Proteomes" id="UP001142055"/>
    </source>
</evidence>
<feature type="coiled-coil region" evidence="4">
    <location>
        <begin position="38"/>
        <end position="125"/>
    </location>
</feature>
<reference evidence="6" key="1">
    <citation type="submission" date="2022-12" db="EMBL/GenBank/DDBJ databases">
        <title>Genome assemblies of Blomia tropicalis.</title>
        <authorList>
            <person name="Cui Y."/>
        </authorList>
    </citation>
    <scope>NUCLEOTIDE SEQUENCE</scope>
    <source>
        <tissue evidence="6">Adult mites</tissue>
    </source>
</reference>
<dbReference type="Proteomes" id="UP001142055">
    <property type="component" value="Chromosome 3"/>
</dbReference>
<keyword evidence="4" id="KW-0175">Coiled coil</keyword>
<name>A0A9Q0RKW9_BLOTA</name>
<comment type="caution">
    <text evidence="6">The sequence shown here is derived from an EMBL/GenBank/DDBJ whole genome shotgun (WGS) entry which is preliminary data.</text>
</comment>
<dbReference type="InterPro" id="IPR043441">
    <property type="entry name" value="Tjap1/BEGAIN"/>
</dbReference>
<protein>
    <submittedName>
        <fullName evidence="6">Uncharacterized protein</fullName>
    </submittedName>
</protein>
<evidence type="ECO:0000256" key="1">
    <source>
        <dbReference type="ARBA" id="ARBA00004170"/>
    </source>
</evidence>